<feature type="site" description="Interaction with DNA" evidence="10">
    <location>
        <position position="141"/>
    </location>
</feature>
<feature type="domain" description="Toprim" evidence="12">
    <location>
        <begin position="2"/>
        <end position="115"/>
    </location>
</feature>
<evidence type="ECO:0000256" key="6">
    <source>
        <dbReference type="ARBA" id="ARBA00022842"/>
    </source>
</evidence>
<gene>
    <name evidence="10" type="primary">topA</name>
    <name evidence="14" type="ORF">EDD61_101265</name>
</gene>
<evidence type="ECO:0000313" key="15">
    <source>
        <dbReference type="Proteomes" id="UP000295773"/>
    </source>
</evidence>
<dbReference type="GO" id="GO:0008270">
    <property type="term" value="F:zinc ion binding"/>
    <property type="evidence" value="ECO:0007669"/>
    <property type="project" value="UniProtKB-KW"/>
</dbReference>
<dbReference type="InterPro" id="IPR013825">
    <property type="entry name" value="Topo_IA_cen_sub2"/>
</dbReference>
<dbReference type="Gene3D" id="1.10.290.10">
    <property type="entry name" value="Topoisomerase I, domain 4"/>
    <property type="match status" value="1"/>
</dbReference>
<dbReference type="CDD" id="cd00186">
    <property type="entry name" value="TOP1Ac"/>
    <property type="match status" value="1"/>
</dbReference>
<dbReference type="InterPro" id="IPR023406">
    <property type="entry name" value="Topo_IA_AS"/>
</dbReference>
<dbReference type="InterPro" id="IPR013824">
    <property type="entry name" value="Topo_IA_cen_sub1"/>
</dbReference>
<evidence type="ECO:0000256" key="2">
    <source>
        <dbReference type="ARBA" id="ARBA00009446"/>
    </source>
</evidence>
<dbReference type="Pfam" id="PF01751">
    <property type="entry name" value="Toprim"/>
    <property type="match status" value="1"/>
</dbReference>
<reference evidence="14 15" key="1">
    <citation type="submission" date="2019-03" db="EMBL/GenBank/DDBJ databases">
        <title>Genomic Encyclopedia of Type Strains, Phase IV (KMG-IV): sequencing the most valuable type-strain genomes for metagenomic binning, comparative biology and taxonomic classification.</title>
        <authorList>
            <person name="Goeker M."/>
        </authorList>
    </citation>
    <scope>NUCLEOTIDE SEQUENCE [LARGE SCALE GENOMIC DNA]</scope>
    <source>
        <strain evidence="14 15">DSM 29481</strain>
    </source>
</reference>
<dbReference type="EMBL" id="SMBP01000001">
    <property type="protein sequence ID" value="TCU63611.1"/>
    <property type="molecule type" value="Genomic_DNA"/>
</dbReference>
<dbReference type="SUPFAM" id="SSF57783">
    <property type="entry name" value="Zinc beta-ribbon"/>
    <property type="match status" value="3"/>
</dbReference>
<dbReference type="GO" id="GO:0003917">
    <property type="term" value="F:DNA topoisomerase type I (single strand cut, ATP-independent) activity"/>
    <property type="evidence" value="ECO:0007669"/>
    <property type="project" value="UniProtKB-UniRule"/>
</dbReference>
<comment type="function">
    <text evidence="10">Releases the supercoiling and torsional tension of DNA, which is introduced during the DNA replication and transcription, by transiently cleaving and rejoining one strand of the DNA duplex. Introduces a single-strand break via transesterification at a target site in duplex DNA. The scissile phosphodiester is attacked by the catalytic tyrosine of the enzyme, resulting in the formation of a DNA-(5'-phosphotyrosyl)-enzyme intermediate and the expulsion of a 3'-OH DNA strand. The free DNA strand then undergoes passage around the unbroken strand, thus removing DNA supercoils. Finally, in the religation step, the DNA 3'-OH attacks the covalent intermediate to expel the active-site tyrosine and restore the DNA phosphodiester backbone.</text>
</comment>
<dbReference type="SMART" id="SM00437">
    <property type="entry name" value="TOP1Ac"/>
    <property type="match status" value="1"/>
</dbReference>
<organism evidence="14 15">
    <name type="scientific">Longicatena caecimuris</name>
    <dbReference type="NCBI Taxonomy" id="1796635"/>
    <lineage>
        <taxon>Bacteria</taxon>
        <taxon>Bacillati</taxon>
        <taxon>Bacillota</taxon>
        <taxon>Erysipelotrichia</taxon>
        <taxon>Erysipelotrichales</taxon>
        <taxon>Erysipelotrichaceae</taxon>
        <taxon>Longicatena</taxon>
    </lineage>
</organism>
<keyword evidence="7 10" id="KW-0799">Topoisomerase</keyword>
<evidence type="ECO:0000256" key="4">
    <source>
        <dbReference type="ARBA" id="ARBA00022771"/>
    </source>
</evidence>
<evidence type="ECO:0000256" key="7">
    <source>
        <dbReference type="ARBA" id="ARBA00023029"/>
    </source>
</evidence>
<keyword evidence="9 10" id="KW-0413">Isomerase</keyword>
<feature type="region of interest" description="Disordered" evidence="11">
    <location>
        <begin position="699"/>
        <end position="739"/>
    </location>
</feature>
<feature type="region of interest" description="Interaction with DNA" evidence="10">
    <location>
        <begin position="164"/>
        <end position="169"/>
    </location>
</feature>
<keyword evidence="4" id="KW-0863">Zinc-finger</keyword>
<dbReference type="InterPro" id="IPR003602">
    <property type="entry name" value="Topo_IA_DNA-bd_dom"/>
</dbReference>
<dbReference type="InterPro" id="IPR034149">
    <property type="entry name" value="TOPRIM_TopoI"/>
</dbReference>
<feature type="site" description="Interaction with DNA" evidence="10">
    <location>
        <position position="32"/>
    </location>
</feature>
<dbReference type="PANTHER" id="PTHR42785">
    <property type="entry name" value="DNA TOPOISOMERASE, TYPE IA, CORE"/>
    <property type="match status" value="1"/>
</dbReference>
<feature type="site" description="Interaction with DNA" evidence="10">
    <location>
        <position position="483"/>
    </location>
</feature>
<keyword evidence="6" id="KW-0460">Magnesium</keyword>
<dbReference type="AlphaFoldDB" id="A0A4R3TMA5"/>
<comment type="subunit">
    <text evidence="10">Monomer.</text>
</comment>
<dbReference type="GO" id="GO:0005694">
    <property type="term" value="C:chromosome"/>
    <property type="evidence" value="ECO:0007669"/>
    <property type="project" value="InterPro"/>
</dbReference>
<name>A0A4R3TMA5_9FIRM</name>
<dbReference type="SUPFAM" id="SSF56712">
    <property type="entry name" value="Prokaryotic type I DNA topoisomerase"/>
    <property type="match status" value="1"/>
</dbReference>
<dbReference type="InterPro" id="IPR006171">
    <property type="entry name" value="TOPRIM_dom"/>
</dbReference>
<evidence type="ECO:0000256" key="10">
    <source>
        <dbReference type="HAMAP-Rule" id="MF_00952"/>
    </source>
</evidence>
<dbReference type="CDD" id="cd03363">
    <property type="entry name" value="TOPRIM_TopoIA_TopoI"/>
    <property type="match status" value="1"/>
</dbReference>
<evidence type="ECO:0000256" key="8">
    <source>
        <dbReference type="ARBA" id="ARBA00023125"/>
    </source>
</evidence>
<dbReference type="PRINTS" id="PR00417">
    <property type="entry name" value="PRTPISMRASEI"/>
</dbReference>
<dbReference type="PROSITE" id="PS50880">
    <property type="entry name" value="TOPRIM"/>
    <property type="match status" value="1"/>
</dbReference>
<dbReference type="Gene3D" id="2.70.20.10">
    <property type="entry name" value="Topoisomerase I, domain 3"/>
    <property type="match status" value="1"/>
</dbReference>
<dbReference type="Pfam" id="PF01396">
    <property type="entry name" value="Zn_ribbon_Top1"/>
    <property type="match status" value="3"/>
</dbReference>
<evidence type="ECO:0000256" key="9">
    <source>
        <dbReference type="ARBA" id="ARBA00023235"/>
    </source>
</evidence>
<dbReference type="EC" id="5.6.2.1" evidence="10"/>
<dbReference type="InterPro" id="IPR005733">
    <property type="entry name" value="TopoI_bac-type"/>
</dbReference>
<dbReference type="InterPro" id="IPR013826">
    <property type="entry name" value="Topo_IA_cen_sub3"/>
</dbReference>
<dbReference type="NCBIfam" id="TIGR01051">
    <property type="entry name" value="topA_bact"/>
    <property type="match status" value="1"/>
</dbReference>
<dbReference type="InterPro" id="IPR028612">
    <property type="entry name" value="Topoisom_1_IA"/>
</dbReference>
<keyword evidence="3" id="KW-0479">Metal-binding</keyword>
<comment type="similarity">
    <text evidence="2 10">Belongs to the type IA topoisomerase family.</text>
</comment>
<dbReference type="Proteomes" id="UP000295773">
    <property type="component" value="Unassembled WGS sequence"/>
</dbReference>
<feature type="site" description="Interaction with DNA" evidence="10">
    <location>
        <position position="145"/>
    </location>
</feature>
<dbReference type="InterPro" id="IPR013497">
    <property type="entry name" value="Topo_IA_cen"/>
</dbReference>
<dbReference type="GO" id="GO:0003677">
    <property type="term" value="F:DNA binding"/>
    <property type="evidence" value="ECO:0007669"/>
    <property type="project" value="UniProtKB-KW"/>
</dbReference>
<dbReference type="HAMAP" id="MF_00952">
    <property type="entry name" value="Topoisom_1_prok"/>
    <property type="match status" value="1"/>
</dbReference>
<dbReference type="InterPro" id="IPR023405">
    <property type="entry name" value="Topo_IA_core_domain"/>
</dbReference>
<feature type="domain" description="Topo IA-type catalytic" evidence="13">
    <location>
        <begin position="131"/>
        <end position="558"/>
    </location>
</feature>
<feature type="active site" description="O-(5'-phospho-DNA)-tyrosine intermediate" evidence="10">
    <location>
        <position position="297"/>
    </location>
</feature>
<dbReference type="Gene3D" id="1.10.460.10">
    <property type="entry name" value="Topoisomerase I, domain 2"/>
    <property type="match status" value="1"/>
</dbReference>
<keyword evidence="8 10" id="KW-0238">DNA-binding</keyword>
<evidence type="ECO:0000259" key="12">
    <source>
        <dbReference type="PROSITE" id="PS50880"/>
    </source>
</evidence>
<protein>
    <recommendedName>
        <fullName evidence="10">DNA topoisomerase 1</fullName>
        <ecNumber evidence="10">5.6.2.1</ecNumber>
    </recommendedName>
    <alternativeName>
        <fullName evidence="10">DNA topoisomerase I</fullName>
    </alternativeName>
</protein>
<sequence>MKNLVIVESPSKSKTIEKYLGGDYHVVSSKGHIRDLATTGKGGLGIDVEHDFEPTYKISSDKRAVVKELKDLAKKSEHVFLASDPDREGEAIAWHLANVLELDMEEENRIIFHEITKNAVTEAFQHPRTIDQDLVKSQETRRMLDRIIGFKLSKLLQSKIKSKSAGRVQSVALRLIVERENEIRAFKSEEYWTLAANIEKNGKQFSASLNKVDGKKAELKTQADVDAIIERCAAFVVSAIEKKVRKKEARMPFITSTLQQEASTKLNFGAKKTMQIAQKLYEGLPLADGVSEGLISYMRTDSTRLSDVFVKDAESYIEEVYGKEYKGRARQKNNENAQDAHEAIRPTSVFNTPEKVKPYLTNDQYKLYKLIYARTLASLMAPSKSDVVNAQIVSNGCEFSANGSILTFDGYLKVYHDYETVKDEMLPPLQEQEQLKDVELEGKQHFTEPPLRYSEARLIKEMEEKGIGRPSTYAIIIDTLQARGYVSLERPSEGSKTKVFIPSEQGELTDAKLQEFFKDIINVSYTAGMEHHLDEIAAGKRNNIEEVRTFYNEFEPLLENAYEHMEKKELERTGETCPECGSELVYRIGRYGKFVSCINFPTCRYTKSENEEENTESEEVCPKCGSKMVMKKGRYGSFLACSNYPDCKYIKSNKPKEEPVPTGEMCPECGHELVQRKSRFGTTFIGCSNYPKCRYIKKEPKKKKSDEETTDKKKAVPKKTAKKVVKKTVKKKATEVEAE</sequence>
<keyword evidence="5" id="KW-0862">Zinc</keyword>
<dbReference type="Gene3D" id="3.40.50.140">
    <property type="match status" value="1"/>
</dbReference>
<evidence type="ECO:0000256" key="5">
    <source>
        <dbReference type="ARBA" id="ARBA00022833"/>
    </source>
</evidence>
<comment type="caution">
    <text evidence="14">The sequence shown here is derived from an EMBL/GenBank/DDBJ whole genome shotgun (WGS) entry which is preliminary data.</text>
</comment>
<feature type="compositionally biased region" description="Basic residues" evidence="11">
    <location>
        <begin position="715"/>
        <end position="731"/>
    </location>
</feature>
<comment type="caution">
    <text evidence="10">Lacks conserved residue(s) required for the propagation of feature annotation.</text>
</comment>
<dbReference type="InterPro" id="IPR003601">
    <property type="entry name" value="Topo_IA_2"/>
</dbReference>
<dbReference type="SMART" id="SM00436">
    <property type="entry name" value="TOP1Bc"/>
    <property type="match status" value="1"/>
</dbReference>
<keyword evidence="15" id="KW-1185">Reference proteome</keyword>
<dbReference type="GO" id="GO:0006265">
    <property type="term" value="P:DNA topological change"/>
    <property type="evidence" value="ECO:0007669"/>
    <property type="project" value="UniProtKB-UniRule"/>
</dbReference>
<dbReference type="Pfam" id="PF01131">
    <property type="entry name" value="Topoisom_bac"/>
    <property type="match status" value="1"/>
</dbReference>
<feature type="compositionally biased region" description="Basic and acidic residues" evidence="11">
    <location>
        <begin position="704"/>
        <end position="714"/>
    </location>
</feature>
<evidence type="ECO:0000259" key="13">
    <source>
        <dbReference type="PROSITE" id="PS52039"/>
    </source>
</evidence>
<comment type="catalytic activity">
    <reaction evidence="1 10">
        <text>ATP-independent breakage of single-stranded DNA, followed by passage and rejoining.</text>
        <dbReference type="EC" id="5.6.2.1"/>
    </reaction>
</comment>
<evidence type="ECO:0000256" key="3">
    <source>
        <dbReference type="ARBA" id="ARBA00022723"/>
    </source>
</evidence>
<dbReference type="Gene3D" id="3.30.65.10">
    <property type="entry name" value="Bacterial Topoisomerase I, domain 1"/>
    <property type="match status" value="3"/>
</dbReference>
<evidence type="ECO:0000313" key="14">
    <source>
        <dbReference type="EMBL" id="TCU63611.1"/>
    </source>
</evidence>
<dbReference type="SMART" id="SM00493">
    <property type="entry name" value="TOPRIM"/>
    <property type="match status" value="1"/>
</dbReference>
<dbReference type="InterPro" id="IPR000380">
    <property type="entry name" value="Topo_IA"/>
</dbReference>
<evidence type="ECO:0000256" key="1">
    <source>
        <dbReference type="ARBA" id="ARBA00000213"/>
    </source>
</evidence>
<feature type="site" description="Interaction with DNA" evidence="10">
    <location>
        <position position="299"/>
    </location>
</feature>
<accession>A0A4R3TMA5</accession>
<dbReference type="PANTHER" id="PTHR42785:SF1">
    <property type="entry name" value="DNA TOPOISOMERASE"/>
    <property type="match status" value="1"/>
</dbReference>
<feature type="site" description="Interaction with DNA" evidence="10">
    <location>
        <position position="142"/>
    </location>
</feature>
<dbReference type="RefSeq" id="WP_132223413.1">
    <property type="nucleotide sequence ID" value="NZ_JANKBG010000001.1"/>
</dbReference>
<dbReference type="InterPro" id="IPR013498">
    <property type="entry name" value="Topo_IA_Znf"/>
</dbReference>
<dbReference type="PROSITE" id="PS52039">
    <property type="entry name" value="TOPO_IA_2"/>
    <property type="match status" value="1"/>
</dbReference>
<proteinExistence type="inferred from homology"/>
<dbReference type="PROSITE" id="PS00396">
    <property type="entry name" value="TOPO_IA_1"/>
    <property type="match status" value="1"/>
</dbReference>
<evidence type="ECO:0000256" key="11">
    <source>
        <dbReference type="SAM" id="MobiDB-lite"/>
    </source>
</evidence>